<dbReference type="InterPro" id="IPR038581">
    <property type="entry name" value="ODC_AZ_sf"/>
</dbReference>
<dbReference type="GO" id="GO:0005634">
    <property type="term" value="C:nucleus"/>
    <property type="evidence" value="ECO:0007669"/>
    <property type="project" value="TreeGrafter"/>
</dbReference>
<sequence length="120" mass="13384">MITTGQGTGKEETQDVVLHKGGKLTVKQVTSLDSRSTILHFQYKLNNQLSWSMRSVLSGHSLFVGIPDGELLKGTKEGLTSVLEFAEEKLKINYVFVLFAKSRPDAYFKTTITGFIMLKL</sequence>
<dbReference type="Pfam" id="PF02100">
    <property type="entry name" value="ODC_AZ"/>
    <property type="match status" value="1"/>
</dbReference>
<dbReference type="AlphaFoldDB" id="A0A5A9PS45"/>
<accession>A0A5A9PS45</accession>
<dbReference type="GO" id="GO:0005737">
    <property type="term" value="C:cytoplasm"/>
    <property type="evidence" value="ECO:0007669"/>
    <property type="project" value="TreeGrafter"/>
</dbReference>
<dbReference type="SUPFAM" id="SSF55729">
    <property type="entry name" value="Acyl-CoA N-acyltransferases (Nat)"/>
    <property type="match status" value="1"/>
</dbReference>
<comment type="caution">
    <text evidence="3">The sequence shown here is derived from an EMBL/GenBank/DDBJ whole genome shotgun (WGS) entry which is preliminary data.</text>
</comment>
<dbReference type="Proteomes" id="UP000324632">
    <property type="component" value="Chromosome 3"/>
</dbReference>
<organism evidence="3 4">
    <name type="scientific">Triplophysa tibetana</name>
    <dbReference type="NCBI Taxonomy" id="1572043"/>
    <lineage>
        <taxon>Eukaryota</taxon>
        <taxon>Metazoa</taxon>
        <taxon>Chordata</taxon>
        <taxon>Craniata</taxon>
        <taxon>Vertebrata</taxon>
        <taxon>Euteleostomi</taxon>
        <taxon>Actinopterygii</taxon>
        <taxon>Neopterygii</taxon>
        <taxon>Teleostei</taxon>
        <taxon>Ostariophysi</taxon>
        <taxon>Cypriniformes</taxon>
        <taxon>Nemacheilidae</taxon>
        <taxon>Triplophysa</taxon>
    </lineage>
</organism>
<evidence type="ECO:0000313" key="4">
    <source>
        <dbReference type="Proteomes" id="UP000324632"/>
    </source>
</evidence>
<gene>
    <name evidence="3" type="ORF">E1301_Tti003298</name>
</gene>
<keyword evidence="4" id="KW-1185">Reference proteome</keyword>
<evidence type="ECO:0000313" key="3">
    <source>
        <dbReference type="EMBL" id="KAA0723587.1"/>
    </source>
</evidence>
<proteinExistence type="inferred from homology"/>
<dbReference type="InterPro" id="IPR002993">
    <property type="entry name" value="ODC_AZ"/>
</dbReference>
<name>A0A5A9PS45_9TELE</name>
<evidence type="ECO:0000256" key="2">
    <source>
        <dbReference type="ARBA" id="ARBA00022758"/>
    </source>
</evidence>
<dbReference type="GO" id="GO:0045732">
    <property type="term" value="P:positive regulation of protein catabolic process"/>
    <property type="evidence" value="ECO:0007669"/>
    <property type="project" value="TreeGrafter"/>
</dbReference>
<comment type="similarity">
    <text evidence="1">Belongs to the ODC antizyme family.</text>
</comment>
<dbReference type="GO" id="GO:0008073">
    <property type="term" value="F:ornithine decarboxylase inhibitor activity"/>
    <property type="evidence" value="ECO:0007669"/>
    <property type="project" value="InterPro"/>
</dbReference>
<protein>
    <submittedName>
        <fullName evidence="3">Ornithine decarboxylase antizyme 2</fullName>
    </submittedName>
</protein>
<dbReference type="InterPro" id="IPR016181">
    <property type="entry name" value="Acyl_CoA_acyltransferase"/>
</dbReference>
<dbReference type="Gene3D" id="3.40.630.60">
    <property type="match status" value="1"/>
</dbReference>
<dbReference type="GO" id="GO:0075523">
    <property type="term" value="P:viral translational frameshifting"/>
    <property type="evidence" value="ECO:0007669"/>
    <property type="project" value="UniProtKB-KW"/>
</dbReference>
<dbReference type="PANTHER" id="PTHR10279:SF6">
    <property type="entry name" value="ORNITHINE DECARBOXYLASE ANTIZYME 2"/>
    <property type="match status" value="1"/>
</dbReference>
<reference evidence="3 4" key="1">
    <citation type="journal article" date="2019" name="Mol. Ecol. Resour.">
        <title>Chromosome-level genome assembly of Triplophysa tibetana, a fish adapted to the harsh high-altitude environment of the Tibetan Plateau.</title>
        <authorList>
            <person name="Yang X."/>
            <person name="Liu H."/>
            <person name="Ma Z."/>
            <person name="Zou Y."/>
            <person name="Zou M."/>
            <person name="Mao Y."/>
            <person name="Li X."/>
            <person name="Wang H."/>
            <person name="Chen T."/>
            <person name="Wang W."/>
            <person name="Yang R."/>
        </authorList>
    </citation>
    <scope>NUCLEOTIDE SEQUENCE [LARGE SCALE GENOMIC DNA]</scope>
    <source>
        <strain evidence="3">TTIB1903HZAU</strain>
        <tissue evidence="3">Muscle</tissue>
    </source>
</reference>
<dbReference type="PANTHER" id="PTHR10279">
    <property type="entry name" value="ORNITHINE DECARBOXYLASE ANTIZYME"/>
    <property type="match status" value="1"/>
</dbReference>
<keyword evidence="2" id="KW-0688">Ribosomal frameshifting</keyword>
<evidence type="ECO:0000256" key="1">
    <source>
        <dbReference type="ARBA" id="ARBA00008796"/>
    </source>
</evidence>
<dbReference type="EMBL" id="SOYY01000003">
    <property type="protein sequence ID" value="KAA0723587.1"/>
    <property type="molecule type" value="Genomic_DNA"/>
</dbReference>